<evidence type="ECO:0000313" key="3">
    <source>
        <dbReference type="Proteomes" id="UP001209076"/>
    </source>
</evidence>
<gene>
    <name evidence="2" type="ORF">N7603_00515</name>
</gene>
<dbReference type="Pfam" id="PF13472">
    <property type="entry name" value="Lipase_GDSL_2"/>
    <property type="match status" value="1"/>
</dbReference>
<dbReference type="Proteomes" id="UP001209076">
    <property type="component" value="Unassembled WGS sequence"/>
</dbReference>
<evidence type="ECO:0000313" key="2">
    <source>
        <dbReference type="EMBL" id="MCU0104143.1"/>
    </source>
</evidence>
<dbReference type="InterPro" id="IPR036514">
    <property type="entry name" value="SGNH_hydro_sf"/>
</dbReference>
<dbReference type="PROSITE" id="PS51257">
    <property type="entry name" value="PROKAR_LIPOPROTEIN"/>
    <property type="match status" value="1"/>
</dbReference>
<reference evidence="3" key="1">
    <citation type="submission" date="2023-07" db="EMBL/GenBank/DDBJ databases">
        <title>Novel Mycoplasma species identified in domestic and wild animals.</title>
        <authorList>
            <person name="Volokhov D.V."/>
            <person name="Furtak V.A."/>
            <person name="Zagorodnyaya T.A."/>
        </authorList>
    </citation>
    <scope>NUCLEOTIDE SEQUENCE [LARGE SCALE GENOMIC DNA]</scope>
    <source>
        <strain evidence="3">92-19</strain>
    </source>
</reference>
<dbReference type="CDD" id="cd00229">
    <property type="entry name" value="SGNH_hydrolase"/>
    <property type="match status" value="1"/>
</dbReference>
<comment type="caution">
    <text evidence="2">The sequence shown here is derived from an EMBL/GenBank/DDBJ whole genome shotgun (WGS) entry which is preliminary data.</text>
</comment>
<organism evidence="2 3">
    <name type="scientific">Paracholeplasma vituli</name>
    <dbReference type="NCBI Taxonomy" id="69473"/>
    <lineage>
        <taxon>Bacteria</taxon>
        <taxon>Bacillati</taxon>
        <taxon>Mycoplasmatota</taxon>
        <taxon>Mollicutes</taxon>
        <taxon>Acholeplasmatales</taxon>
        <taxon>Acholeplasmataceae</taxon>
        <taxon>Paracholeplasma</taxon>
    </lineage>
</organism>
<dbReference type="EMBL" id="JAOEGN010000001">
    <property type="protein sequence ID" value="MCU0104143.1"/>
    <property type="molecule type" value="Genomic_DNA"/>
</dbReference>
<dbReference type="InterPro" id="IPR013830">
    <property type="entry name" value="SGNH_hydro"/>
</dbReference>
<evidence type="ECO:0000259" key="1">
    <source>
        <dbReference type="Pfam" id="PF13472"/>
    </source>
</evidence>
<dbReference type="PANTHER" id="PTHR30383:SF5">
    <property type="entry name" value="SGNH HYDROLASE-TYPE ESTERASE DOMAIN-CONTAINING PROTEIN"/>
    <property type="match status" value="1"/>
</dbReference>
<dbReference type="PANTHER" id="PTHR30383">
    <property type="entry name" value="THIOESTERASE 1/PROTEASE 1/LYSOPHOSPHOLIPASE L1"/>
    <property type="match status" value="1"/>
</dbReference>
<proteinExistence type="predicted"/>
<dbReference type="InterPro" id="IPR051532">
    <property type="entry name" value="Ester_Hydrolysis_Enzymes"/>
</dbReference>
<dbReference type="RefSeq" id="WP_262095355.1">
    <property type="nucleotide sequence ID" value="NZ_JAOEGN010000001.1"/>
</dbReference>
<keyword evidence="3" id="KW-1185">Reference proteome</keyword>
<name>A0ABT2PT57_9MOLU</name>
<dbReference type="SUPFAM" id="SSF52266">
    <property type="entry name" value="SGNH hydrolase"/>
    <property type="match status" value="1"/>
</dbReference>
<accession>A0ABT2PT57</accession>
<dbReference type="GO" id="GO:0016787">
    <property type="term" value="F:hydrolase activity"/>
    <property type="evidence" value="ECO:0007669"/>
    <property type="project" value="UniProtKB-KW"/>
</dbReference>
<protein>
    <submittedName>
        <fullName evidence="2">SGNH/GDSL hydrolase family protein</fullName>
    </submittedName>
</protein>
<keyword evidence="2" id="KW-0378">Hydrolase</keyword>
<feature type="domain" description="SGNH hydrolase-type esterase" evidence="1">
    <location>
        <begin position="190"/>
        <end position="341"/>
    </location>
</feature>
<sequence>MNKRVIYKHLILFISLLFTSFILSACQKDLGYQYGEKQMLVNVWKDKIIYNETVVLEDNGSEISGKLLFTPTEIISVRDYTLDKEYDPKEYEIRDNTLIRTDVSTMPYLTSEQLAGKNLPEEYAFSTYQAKAPGTQIIFTEGIGIVMHQIAVTYKHASTWAGITPAHQADALARFTKKINAGEAVNVVLYGDSISTGANASGILGIKPYLDDFGTLFTNYIQDKYDSEVSLINTAKGGMLASWGKDNVDTLVNDYNPDLVIIGFGMNDGSLGVSPLTYREHIEFMIRSIQSRHPVADIILIQTIYANPLSIQNQGQKNYLVELEALKDQYGVALLDMGSITEELYKTKKGVDILANNINHPSDFLVRIYAAGLIRVLEG</sequence>
<dbReference type="Gene3D" id="3.40.50.1110">
    <property type="entry name" value="SGNH hydrolase"/>
    <property type="match status" value="1"/>
</dbReference>